<organism evidence="1">
    <name type="scientific">Populus trichocarpa</name>
    <name type="common">Western balsam poplar</name>
    <name type="synonym">Populus balsamifera subsp. trichocarpa</name>
    <dbReference type="NCBI Taxonomy" id="3694"/>
    <lineage>
        <taxon>Eukaryota</taxon>
        <taxon>Viridiplantae</taxon>
        <taxon>Streptophyta</taxon>
        <taxon>Embryophyta</taxon>
        <taxon>Tracheophyta</taxon>
        <taxon>Spermatophyta</taxon>
        <taxon>Magnoliopsida</taxon>
        <taxon>eudicotyledons</taxon>
        <taxon>Gunneridae</taxon>
        <taxon>Pentapetalae</taxon>
        <taxon>rosids</taxon>
        <taxon>fabids</taxon>
        <taxon>Malpighiales</taxon>
        <taxon>Salicaceae</taxon>
        <taxon>Saliceae</taxon>
        <taxon>Populus</taxon>
    </lineage>
</organism>
<evidence type="ECO:0000313" key="1">
    <source>
        <dbReference type="EMBL" id="ABK93007.1"/>
    </source>
</evidence>
<name>A9P9F4_POPTR</name>
<reference evidence="1" key="1">
    <citation type="journal article" date="2008" name="BMC Genomics">
        <title>Analysis of 4,664 high-quality sequence-finished poplar full-length cDNA clones and their utility for the discovery of genes responding to insect feeding.</title>
        <authorList>
            <person name="Ralph S.G."/>
            <person name="Chun H.J."/>
            <person name="Cooper D."/>
            <person name="Kirkpatrick R."/>
            <person name="Kolosova N."/>
            <person name="Gunter L."/>
            <person name="Tuskan G.A."/>
            <person name="Douglas C.J."/>
            <person name="Holt R.A."/>
            <person name="Jones S.J."/>
            <person name="Marra M.A."/>
            <person name="Bohlmann J."/>
        </authorList>
    </citation>
    <scope>NUCLEOTIDE SEQUENCE</scope>
    <source>
        <tissue evidence="1">Phloem and cambium</tissue>
    </source>
</reference>
<accession>A9P9F4</accession>
<dbReference type="AlphaFoldDB" id="A9P9F4"/>
<protein>
    <submittedName>
        <fullName evidence="1">Uncharacterized protein</fullName>
    </submittedName>
</protein>
<dbReference type="EMBL" id="EF144790">
    <property type="protein sequence ID" value="ABK93007.1"/>
    <property type="molecule type" value="mRNA"/>
</dbReference>
<proteinExistence type="evidence at transcript level"/>
<sequence>MGMLEWTLPAGWNLDKEDDCFTFTLLIAVETHLTLYPRDFVA</sequence>